<evidence type="ECO:0000313" key="3">
    <source>
        <dbReference type="Proteomes" id="UP000324222"/>
    </source>
</evidence>
<dbReference type="EMBL" id="VSRR010149939">
    <property type="protein sequence ID" value="MPD06205.1"/>
    <property type="molecule type" value="Genomic_DNA"/>
</dbReference>
<name>A0A5B7KN78_PORTR</name>
<evidence type="ECO:0000313" key="2">
    <source>
        <dbReference type="EMBL" id="MPD06205.1"/>
    </source>
</evidence>
<reference evidence="2 3" key="1">
    <citation type="submission" date="2019-05" db="EMBL/GenBank/DDBJ databases">
        <title>Another draft genome of Portunus trituberculatus and its Hox gene families provides insights of decapod evolution.</title>
        <authorList>
            <person name="Jeong J.-H."/>
            <person name="Song I."/>
            <person name="Kim S."/>
            <person name="Choi T."/>
            <person name="Kim D."/>
            <person name="Ryu S."/>
            <person name="Kim W."/>
        </authorList>
    </citation>
    <scope>NUCLEOTIDE SEQUENCE [LARGE SCALE GENOMIC DNA]</scope>
    <source>
        <tissue evidence="2">Muscle</tissue>
    </source>
</reference>
<sequence>MHLIPFPSYTRSAQRPATPTASIRPHASQTDRRLGTKSCAIMVGFVHGGSAYWEEYASSVLYAGQRRPLGETRGGRGRVQLEVRLGMLW</sequence>
<feature type="region of interest" description="Disordered" evidence="1">
    <location>
        <begin position="1"/>
        <end position="31"/>
    </location>
</feature>
<accession>A0A5B7KN78</accession>
<evidence type="ECO:0000256" key="1">
    <source>
        <dbReference type="SAM" id="MobiDB-lite"/>
    </source>
</evidence>
<keyword evidence="3" id="KW-1185">Reference proteome</keyword>
<feature type="compositionally biased region" description="Polar residues" evidence="1">
    <location>
        <begin position="9"/>
        <end position="21"/>
    </location>
</feature>
<dbReference type="AlphaFoldDB" id="A0A5B7KN78"/>
<comment type="caution">
    <text evidence="2">The sequence shown here is derived from an EMBL/GenBank/DDBJ whole genome shotgun (WGS) entry which is preliminary data.</text>
</comment>
<protein>
    <submittedName>
        <fullName evidence="2">Uncharacterized protein</fullName>
    </submittedName>
</protein>
<proteinExistence type="predicted"/>
<dbReference type="Proteomes" id="UP000324222">
    <property type="component" value="Unassembled WGS sequence"/>
</dbReference>
<organism evidence="2 3">
    <name type="scientific">Portunus trituberculatus</name>
    <name type="common">Swimming crab</name>
    <name type="synonym">Neptunus trituberculatus</name>
    <dbReference type="NCBI Taxonomy" id="210409"/>
    <lineage>
        <taxon>Eukaryota</taxon>
        <taxon>Metazoa</taxon>
        <taxon>Ecdysozoa</taxon>
        <taxon>Arthropoda</taxon>
        <taxon>Crustacea</taxon>
        <taxon>Multicrustacea</taxon>
        <taxon>Malacostraca</taxon>
        <taxon>Eumalacostraca</taxon>
        <taxon>Eucarida</taxon>
        <taxon>Decapoda</taxon>
        <taxon>Pleocyemata</taxon>
        <taxon>Brachyura</taxon>
        <taxon>Eubrachyura</taxon>
        <taxon>Portunoidea</taxon>
        <taxon>Portunidae</taxon>
        <taxon>Portuninae</taxon>
        <taxon>Portunus</taxon>
    </lineage>
</organism>
<gene>
    <name evidence="2" type="ORF">E2C01_101999</name>
</gene>